<gene>
    <name evidence="5" type="ORF">GII31_03100</name>
</gene>
<dbReference type="PROSITE" id="PS51257">
    <property type="entry name" value="PROKAR_LIPOPROTEIN"/>
    <property type="match status" value="1"/>
</dbReference>
<dbReference type="Proteomes" id="UP001059836">
    <property type="component" value="Chromosome"/>
</dbReference>
<evidence type="ECO:0000256" key="3">
    <source>
        <dbReference type="SAM" id="SignalP"/>
    </source>
</evidence>
<feature type="domain" description="Leucine-binding protein" evidence="4">
    <location>
        <begin position="59"/>
        <end position="357"/>
    </location>
</feature>
<dbReference type="PANTHER" id="PTHR30483">
    <property type="entry name" value="LEUCINE-SPECIFIC-BINDING PROTEIN"/>
    <property type="match status" value="1"/>
</dbReference>
<dbReference type="InterPro" id="IPR028082">
    <property type="entry name" value="Peripla_BP_I"/>
</dbReference>
<accession>A0ABX6IFK5</accession>
<dbReference type="RefSeq" id="WP_260840285.1">
    <property type="nucleotide sequence ID" value="NZ_CP045809.1"/>
</dbReference>
<evidence type="ECO:0000313" key="6">
    <source>
        <dbReference type="Proteomes" id="UP001059836"/>
    </source>
</evidence>
<evidence type="ECO:0000256" key="2">
    <source>
        <dbReference type="ARBA" id="ARBA00022729"/>
    </source>
</evidence>
<dbReference type="Pfam" id="PF13458">
    <property type="entry name" value="Peripla_BP_6"/>
    <property type="match status" value="1"/>
</dbReference>
<comment type="similarity">
    <text evidence="1">Belongs to the leucine-binding protein family.</text>
</comment>
<proteinExistence type="inferred from homology"/>
<dbReference type="EMBL" id="CP045809">
    <property type="protein sequence ID" value="QHN34045.1"/>
    <property type="molecule type" value="Genomic_DNA"/>
</dbReference>
<evidence type="ECO:0000313" key="5">
    <source>
        <dbReference type="EMBL" id="QHN34045.1"/>
    </source>
</evidence>
<evidence type="ECO:0000256" key="1">
    <source>
        <dbReference type="ARBA" id="ARBA00010062"/>
    </source>
</evidence>
<dbReference type="PANTHER" id="PTHR30483:SF6">
    <property type="entry name" value="PERIPLASMIC BINDING PROTEIN OF ABC TRANSPORTER FOR NATURAL AMINO ACIDS"/>
    <property type="match status" value="1"/>
</dbReference>
<evidence type="ECO:0000259" key="4">
    <source>
        <dbReference type="Pfam" id="PF13458"/>
    </source>
</evidence>
<feature type="chain" id="PRO_5046169385" evidence="3">
    <location>
        <begin position="29"/>
        <end position="416"/>
    </location>
</feature>
<reference evidence="5" key="1">
    <citation type="journal article" date="2021" name="Nat. Microbiol.">
        <title>Cocultivation of an ultrasmall environmental parasitic bacterium with lytic ability against bacteria associated with wastewater foams.</title>
        <authorList>
            <person name="Batinovic S."/>
            <person name="Rose J.J.A."/>
            <person name="Ratcliffe J."/>
            <person name="Seviour R.J."/>
            <person name="Petrovski S."/>
        </authorList>
    </citation>
    <scope>NUCLEOTIDE SEQUENCE</scope>
    <source>
        <strain evidence="5">CON9</strain>
    </source>
</reference>
<dbReference type="InterPro" id="IPR051010">
    <property type="entry name" value="BCAA_transport"/>
</dbReference>
<keyword evidence="2 3" id="KW-0732">Signal</keyword>
<name>A0ABX6IFK5_9ACTN</name>
<organism evidence="5 6">
    <name type="scientific">Gordonia pseudamarae</name>
    <dbReference type="NCBI Taxonomy" id="2831662"/>
    <lineage>
        <taxon>Bacteria</taxon>
        <taxon>Bacillati</taxon>
        <taxon>Actinomycetota</taxon>
        <taxon>Actinomycetes</taxon>
        <taxon>Mycobacteriales</taxon>
        <taxon>Gordoniaceae</taxon>
        <taxon>Gordonia</taxon>
    </lineage>
</organism>
<sequence>MTRSVRRWQALPAAAVALTMVMAGCSDADDDSSGDTAADLSLLGEVNAATGAPIEIAFPTTGASAAAYTHETEVANATVKYINEYLGGINGHPITLTVCEDALQAAKARECANKAVGSKDVAVVGGTPSSPDTTAAVTSPAGLAFFTTNGGSDKSMTLPNTYVLSNTPGGLVGLPAAMTKEAGAKKAALITIDAPIATGSIKALGPLAFGNAGVEMDLVAVPPGTADMTPQIQAALDGGAGFFQVLGDESFCVAAFRAMRTLGADQPVLTVNNCATTKVAEQVPGGLEGIKVQIGDDLSPDAADTKLFKAVLSKYGAEGKEDGASAFRSLVAFQRALSGMQGDVTRKSIIDRLNAQPEPAEIPISAGLKFQCGSKPVVVAPNICTGGVLVGTAGKDGTFSDIKPYEVAELLTPPSQ</sequence>
<dbReference type="InterPro" id="IPR028081">
    <property type="entry name" value="Leu-bd"/>
</dbReference>
<protein>
    <submittedName>
        <fullName evidence="5">ABC transporter substrate-binding protein</fullName>
    </submittedName>
</protein>
<dbReference type="SUPFAM" id="SSF53822">
    <property type="entry name" value="Periplasmic binding protein-like I"/>
    <property type="match status" value="1"/>
</dbReference>
<keyword evidence="6" id="KW-1185">Reference proteome</keyword>
<feature type="signal peptide" evidence="3">
    <location>
        <begin position="1"/>
        <end position="28"/>
    </location>
</feature>
<dbReference type="Gene3D" id="3.40.50.2300">
    <property type="match status" value="2"/>
</dbReference>